<reference evidence="9" key="1">
    <citation type="journal article" date="2023" name="G3 (Bethesda)">
        <title>Whole genome assembly and annotation of the endangered Caribbean coral Acropora cervicornis.</title>
        <authorList>
            <person name="Selwyn J.D."/>
            <person name="Vollmer S.V."/>
        </authorList>
    </citation>
    <scope>NUCLEOTIDE SEQUENCE</scope>
    <source>
        <strain evidence="9">K2</strain>
    </source>
</reference>
<evidence type="ECO:0000256" key="3">
    <source>
        <dbReference type="ARBA" id="ARBA00006958"/>
    </source>
</evidence>
<dbReference type="GO" id="GO:0016787">
    <property type="term" value="F:hydrolase activity"/>
    <property type="evidence" value="ECO:0007669"/>
    <property type="project" value="UniProtKB-KW"/>
</dbReference>
<comment type="similarity">
    <text evidence="3">Belongs to the HARBI1 family.</text>
</comment>
<dbReference type="EMBL" id="JARQWQ010000091">
    <property type="protein sequence ID" value="KAK2552020.1"/>
    <property type="molecule type" value="Genomic_DNA"/>
</dbReference>
<evidence type="ECO:0000256" key="2">
    <source>
        <dbReference type="ARBA" id="ARBA00004123"/>
    </source>
</evidence>
<comment type="caution">
    <text evidence="9">The sequence shown here is derived from an EMBL/GenBank/DDBJ whole genome shotgun (WGS) entry which is preliminary data.</text>
</comment>
<reference evidence="9" key="2">
    <citation type="journal article" date="2023" name="Science">
        <title>Genomic signatures of disease resistance in endangered staghorn corals.</title>
        <authorList>
            <person name="Vollmer S.V."/>
            <person name="Selwyn J.D."/>
            <person name="Despard B.A."/>
            <person name="Roesel C.L."/>
        </authorList>
    </citation>
    <scope>NUCLEOTIDE SEQUENCE</scope>
    <source>
        <strain evidence="9">K2</strain>
    </source>
</reference>
<dbReference type="InterPro" id="IPR027806">
    <property type="entry name" value="HARBI1_dom"/>
</dbReference>
<comment type="cofactor">
    <cofactor evidence="1">
        <name>a divalent metal cation</name>
        <dbReference type="ChEBI" id="CHEBI:60240"/>
    </cofactor>
</comment>
<comment type="subcellular location">
    <subcellularLocation>
        <location evidence="2">Nucleus</location>
    </subcellularLocation>
</comment>
<evidence type="ECO:0000313" key="9">
    <source>
        <dbReference type="EMBL" id="KAK2552020.1"/>
    </source>
</evidence>
<organism evidence="9 10">
    <name type="scientific">Acropora cervicornis</name>
    <name type="common">Staghorn coral</name>
    <dbReference type="NCBI Taxonomy" id="6130"/>
    <lineage>
        <taxon>Eukaryota</taxon>
        <taxon>Metazoa</taxon>
        <taxon>Cnidaria</taxon>
        <taxon>Anthozoa</taxon>
        <taxon>Hexacorallia</taxon>
        <taxon>Scleractinia</taxon>
        <taxon>Astrocoeniina</taxon>
        <taxon>Acroporidae</taxon>
        <taxon>Acropora</taxon>
    </lineage>
</organism>
<proteinExistence type="inferred from homology"/>
<keyword evidence="6" id="KW-0378">Hydrolase</keyword>
<dbReference type="GO" id="GO:0004518">
    <property type="term" value="F:nuclease activity"/>
    <property type="evidence" value="ECO:0007669"/>
    <property type="project" value="UniProtKB-KW"/>
</dbReference>
<evidence type="ECO:0000256" key="7">
    <source>
        <dbReference type="ARBA" id="ARBA00023242"/>
    </source>
</evidence>
<feature type="domain" description="DDE Tnp4" evidence="8">
    <location>
        <begin position="185"/>
        <end position="347"/>
    </location>
</feature>
<accession>A0AAD9UWD1</accession>
<dbReference type="PANTHER" id="PTHR22930:SF269">
    <property type="entry name" value="NUCLEASE HARBI1-LIKE PROTEIN"/>
    <property type="match status" value="1"/>
</dbReference>
<evidence type="ECO:0000256" key="6">
    <source>
        <dbReference type="ARBA" id="ARBA00022801"/>
    </source>
</evidence>
<name>A0AAD9UWD1_ACRCE</name>
<protein>
    <submittedName>
        <fullName evidence="9">Nuclease HARBI1</fullName>
    </submittedName>
</protein>
<keyword evidence="5" id="KW-0479">Metal-binding</keyword>
<evidence type="ECO:0000256" key="1">
    <source>
        <dbReference type="ARBA" id="ARBA00001968"/>
    </source>
</evidence>
<dbReference type="Proteomes" id="UP001249851">
    <property type="component" value="Unassembled WGS sequence"/>
</dbReference>
<keyword evidence="4" id="KW-0540">Nuclease</keyword>
<evidence type="ECO:0000259" key="8">
    <source>
        <dbReference type="Pfam" id="PF13359"/>
    </source>
</evidence>
<dbReference type="InterPro" id="IPR045249">
    <property type="entry name" value="HARBI1-like"/>
</dbReference>
<evidence type="ECO:0000256" key="5">
    <source>
        <dbReference type="ARBA" id="ARBA00022723"/>
    </source>
</evidence>
<evidence type="ECO:0000256" key="4">
    <source>
        <dbReference type="ARBA" id="ARBA00022722"/>
    </source>
</evidence>
<keyword evidence="7" id="KW-0539">Nucleus</keyword>
<dbReference type="GO" id="GO:0005634">
    <property type="term" value="C:nucleus"/>
    <property type="evidence" value="ECO:0007669"/>
    <property type="project" value="UniProtKB-SubCell"/>
</dbReference>
<dbReference type="PANTHER" id="PTHR22930">
    <property type="match status" value="1"/>
</dbReference>
<dbReference type="GO" id="GO:0046872">
    <property type="term" value="F:metal ion binding"/>
    <property type="evidence" value="ECO:0007669"/>
    <property type="project" value="UniProtKB-KW"/>
</dbReference>
<gene>
    <name evidence="9" type="ORF">P5673_027035</name>
</gene>
<evidence type="ECO:0000313" key="10">
    <source>
        <dbReference type="Proteomes" id="UP001249851"/>
    </source>
</evidence>
<keyword evidence="10" id="KW-1185">Reference proteome</keyword>
<dbReference type="AlphaFoldDB" id="A0AAD9UWD1"/>
<sequence>MDAHELMLRRSQYICVLALVNARFSILKKQKPPKRKTKRFWVREYLKKREKYGQFHTLFSKLRLSDREYFLRYIRMSPERFEHLLTLVAPYIEKKACRSRDPVSPAERLVVTLRYLATGDSQQSQSFNFHIGKSTICHIIQETCIGIWNALSDVYLKSPSSSSDWEGIANEMFEEWNFPHCIVALDGKHVMIECPPNGGSQYFNYKGYHSIGLLAMCDAKYCFTMVDVGSYGKDNDASIFNKSDIGKGHANGLFDIPDPSEVDGHMLTFVIVGDDIFGLKTYLMKPYPGRGLTESRQVFNYRLSRCRRIIENTFGIYTVRWLIFRRPIKAKPEHVDIIIKACLCLHNYLMLTDNAYYAPQGFVDSNDNTGAIIEGDWRAEATELGGGILAIQAKINRYSGDANEVREKFERYFNSKEGSVPWQLAHVRNCGNSYTETLYQSQINH</sequence>
<dbReference type="Pfam" id="PF13359">
    <property type="entry name" value="DDE_Tnp_4"/>
    <property type="match status" value="1"/>
</dbReference>